<comment type="caution">
    <text evidence="2">The sequence shown here is derived from an EMBL/GenBank/DDBJ whole genome shotgun (WGS) entry which is preliminary data.</text>
</comment>
<dbReference type="EMBL" id="MTJN01000002">
    <property type="protein sequence ID" value="OOV07648.1"/>
    <property type="molecule type" value="Genomic_DNA"/>
</dbReference>
<evidence type="ECO:0000313" key="2">
    <source>
        <dbReference type="EMBL" id="OOV07648.1"/>
    </source>
</evidence>
<dbReference type="PANTHER" id="PTHR39337:SF1">
    <property type="entry name" value="BLR5642 PROTEIN"/>
    <property type="match status" value="1"/>
</dbReference>
<gene>
    <name evidence="2" type="ORF">RF819_13765</name>
</gene>
<dbReference type="PANTHER" id="PTHR39337">
    <property type="entry name" value="BLR5642 PROTEIN"/>
    <property type="match status" value="1"/>
</dbReference>
<feature type="region of interest" description="Disordered" evidence="1">
    <location>
        <begin position="192"/>
        <end position="213"/>
    </location>
</feature>
<dbReference type="Proteomes" id="UP000190750">
    <property type="component" value="Unassembled WGS sequence"/>
</dbReference>
<proteinExistence type="predicted"/>
<dbReference type="Pfam" id="PF04343">
    <property type="entry name" value="DUF488"/>
    <property type="match status" value="1"/>
</dbReference>
<evidence type="ECO:0008006" key="4">
    <source>
        <dbReference type="Google" id="ProtNLM"/>
    </source>
</evidence>
<evidence type="ECO:0000313" key="3">
    <source>
        <dbReference type="Proteomes" id="UP000190750"/>
    </source>
</evidence>
<sequence length="213" mass="23908">MVIEIYTVGHSTQSFEKFLSLLQKQGVTAIADVRSAPYSRFNPQFNREELRNALKVHGIRYAFLGKELGARSDDECCYVDGKVQFKLLARTPLFQSGLTRVIEGAATHKIALMCAEKDPLDCHRTILVARELVSRGANVTHILQDGSTEAHRDAIARLIVKMGLGEADMFRSEELTVDDAYEKQAERIAYDRKANRGTPTKSAEIAYNEEDEQ</sequence>
<dbReference type="InterPro" id="IPR007438">
    <property type="entry name" value="DUF488"/>
</dbReference>
<protein>
    <recommendedName>
        <fullName evidence="4">DUF488 domain-containing protein</fullName>
    </recommendedName>
</protein>
<evidence type="ECO:0000256" key="1">
    <source>
        <dbReference type="SAM" id="MobiDB-lite"/>
    </source>
</evidence>
<organism evidence="2 3">
    <name type="scientific">Rhodoferax fermentans</name>
    <dbReference type="NCBI Taxonomy" id="28066"/>
    <lineage>
        <taxon>Bacteria</taxon>
        <taxon>Pseudomonadati</taxon>
        <taxon>Pseudomonadota</taxon>
        <taxon>Betaproteobacteria</taxon>
        <taxon>Burkholderiales</taxon>
        <taxon>Comamonadaceae</taxon>
        <taxon>Rhodoferax</taxon>
    </lineage>
</organism>
<reference evidence="2 3" key="1">
    <citation type="submission" date="2017-01" db="EMBL/GenBank/DDBJ databases">
        <title>Genome sequencing of Rhodoferax fermentans JCM 7819.</title>
        <authorList>
            <person name="Kim Y.J."/>
            <person name="Farh M.E.-A."/>
            <person name="Yang D.-C."/>
        </authorList>
    </citation>
    <scope>NUCLEOTIDE SEQUENCE [LARGE SCALE GENOMIC DNA]</scope>
    <source>
        <strain evidence="2 3">JCM 7819</strain>
    </source>
</reference>
<dbReference type="STRING" id="28066.RF819_13765"/>
<accession>A0A1T1AUM6</accession>
<keyword evidence="3" id="KW-1185">Reference proteome</keyword>
<dbReference type="OrthoDB" id="9789109at2"/>
<dbReference type="RefSeq" id="WP_078365497.1">
    <property type="nucleotide sequence ID" value="NZ_MTJN01000002.1"/>
</dbReference>
<dbReference type="AlphaFoldDB" id="A0A1T1AUM6"/>
<name>A0A1T1AUM6_RHOFE</name>